<dbReference type="EMBL" id="JALAZD010000001">
    <property type="protein sequence ID" value="MCI0127489.1"/>
    <property type="molecule type" value="Genomic_DNA"/>
</dbReference>
<protein>
    <submittedName>
        <fullName evidence="2">Uncharacterized protein</fullName>
    </submittedName>
</protein>
<comment type="caution">
    <text evidence="2">The sequence shown here is derived from an EMBL/GenBank/DDBJ whole genome shotgun (WGS) entry which is preliminary data.</text>
</comment>
<organism evidence="2 3">
    <name type="scientific">Paradevosia shaoguanensis</name>
    <dbReference type="NCBI Taxonomy" id="1335043"/>
    <lineage>
        <taxon>Bacteria</taxon>
        <taxon>Pseudomonadati</taxon>
        <taxon>Pseudomonadota</taxon>
        <taxon>Alphaproteobacteria</taxon>
        <taxon>Hyphomicrobiales</taxon>
        <taxon>Devosiaceae</taxon>
        <taxon>Paradevosia</taxon>
    </lineage>
</organism>
<gene>
    <name evidence="2" type="ORF">ML536_11705</name>
</gene>
<sequence length="82" mass="8900">MNNLKSLVKLLAASWSLGTFDASAAEWIGKATPAVKVDILALAEMMALTDDEFGELNDLILEIEGAVDAMAYETEGRQRQLN</sequence>
<feature type="chain" id="PRO_5041316636" evidence="1">
    <location>
        <begin position="25"/>
        <end position="82"/>
    </location>
</feature>
<evidence type="ECO:0000256" key="1">
    <source>
        <dbReference type="SAM" id="SignalP"/>
    </source>
</evidence>
<dbReference type="RefSeq" id="WP_281735962.1">
    <property type="nucleotide sequence ID" value="NZ_JAKETQ010000001.1"/>
</dbReference>
<proteinExistence type="predicted"/>
<keyword evidence="1" id="KW-0732">Signal</keyword>
<reference evidence="2" key="1">
    <citation type="submission" date="2022-03" db="EMBL/GenBank/DDBJ databases">
        <title>The complete genome sequence of a Methyloterrigena soli.</title>
        <authorList>
            <person name="Zi Z."/>
        </authorList>
    </citation>
    <scope>NUCLEOTIDE SEQUENCE</scope>
    <source>
        <strain evidence="2">M48</strain>
    </source>
</reference>
<feature type="signal peptide" evidence="1">
    <location>
        <begin position="1"/>
        <end position="24"/>
    </location>
</feature>
<dbReference type="Proteomes" id="UP001156140">
    <property type="component" value="Unassembled WGS sequence"/>
</dbReference>
<evidence type="ECO:0000313" key="3">
    <source>
        <dbReference type="Proteomes" id="UP001156140"/>
    </source>
</evidence>
<accession>A0AA41QMS9</accession>
<name>A0AA41QMS9_9HYPH</name>
<dbReference type="AlphaFoldDB" id="A0AA41QMS9"/>
<evidence type="ECO:0000313" key="2">
    <source>
        <dbReference type="EMBL" id="MCI0127489.1"/>
    </source>
</evidence>
<keyword evidence="3" id="KW-1185">Reference proteome</keyword>